<accession>B1TG34</accession>
<evidence type="ECO:0000313" key="1">
    <source>
        <dbReference type="EMBL" id="EDT37469.1"/>
    </source>
</evidence>
<gene>
    <name evidence="1" type="ORF">BamMEX5DRAFT_6750</name>
</gene>
<reference evidence="1 2" key="1">
    <citation type="submission" date="2008-03" db="EMBL/GenBank/DDBJ databases">
        <title>Sequencing of the draft genome and assembly of Burkholderia ambifaria MEX-5.</title>
        <authorList>
            <consortium name="US DOE Joint Genome Institute (JGI-PGF)"/>
            <person name="Copeland A."/>
            <person name="Lucas S."/>
            <person name="Lapidus A."/>
            <person name="Glavina del Rio T."/>
            <person name="Dalin E."/>
            <person name="Tice H."/>
            <person name="Bruce D."/>
            <person name="Goodwin L."/>
            <person name="Pitluck S."/>
            <person name="Larimer F."/>
            <person name="Land M.L."/>
            <person name="Hauser L."/>
            <person name="Tiedje J."/>
            <person name="Richardson P."/>
        </authorList>
    </citation>
    <scope>NUCLEOTIDE SEQUENCE [LARGE SCALE GENOMIC DNA]</scope>
    <source>
        <strain evidence="1 2">MEX-5</strain>
    </source>
</reference>
<evidence type="ECO:0000313" key="2">
    <source>
        <dbReference type="Proteomes" id="UP000004814"/>
    </source>
</evidence>
<protein>
    <submittedName>
        <fullName evidence="1">Uncharacterized protein</fullName>
    </submittedName>
</protein>
<organism evidence="1 2">
    <name type="scientific">Burkholderia ambifaria MEX-5</name>
    <dbReference type="NCBI Taxonomy" id="396597"/>
    <lineage>
        <taxon>Bacteria</taxon>
        <taxon>Pseudomonadati</taxon>
        <taxon>Pseudomonadota</taxon>
        <taxon>Betaproteobacteria</taxon>
        <taxon>Burkholderiales</taxon>
        <taxon>Burkholderiaceae</taxon>
        <taxon>Burkholderia</taxon>
        <taxon>Burkholderia cepacia complex</taxon>
    </lineage>
</organism>
<dbReference type="EMBL" id="ABLK01000459">
    <property type="protein sequence ID" value="EDT37469.1"/>
    <property type="molecule type" value="Genomic_DNA"/>
</dbReference>
<dbReference type="AlphaFoldDB" id="B1TG34"/>
<comment type="caution">
    <text evidence="1">The sequence shown here is derived from an EMBL/GenBank/DDBJ whole genome shotgun (WGS) entry which is preliminary data.</text>
</comment>
<name>B1TG34_9BURK</name>
<dbReference type="AntiFam" id="ANF00149">
    <property type="entry name" value="Shadow ORF (opposite cshA)"/>
</dbReference>
<proteinExistence type="predicted"/>
<sequence>MTAARLAAETTTAVTAARTGAAAGAAIGARGCLAGLEAFDHVDRQRRAHEALDALERALFGVVHEAHRGARTAGAARTADTVHVVFRELRQVVVEHVRDARDVDAAGRDVGRDQHAHATLAQRTDRAVTRALRQVAMQRGGFEASVGETAGELVGVDLGRREDDRLVERVVAQQVIEQAILVVAVVDVVHSLRDVRARLEALLDLDALGVLQQAARQRTDLAVERGREQHRLARRGRCRDDRLDVVDEAHVEHAVGFVEHEQLQFGQVDAAALEVIQQAARRGDQDFGVLREQHQLLAVGDAAEDADGAQALQVLAVGRCGRGDLHREFAGRRQHEHARARDGLRAAHATVALVRLARRARLLRLRLLKLRETFDRGQHECGGLARTGRARHQQVAAGDAGRNRALLDRRRLHIAGGLQRGDDLRRQPERREARLVRRRFDRGRYGGVVETERLVGDRVERAGVNARSHNNP</sequence>
<dbReference type="Proteomes" id="UP000004814">
    <property type="component" value="Unassembled WGS sequence"/>
</dbReference>